<evidence type="ECO:0000313" key="2">
    <source>
        <dbReference type="Proteomes" id="UP000016600"/>
    </source>
</evidence>
<protein>
    <submittedName>
        <fullName evidence="1">Uncharacterized protein</fullName>
    </submittedName>
</protein>
<gene>
    <name evidence="1" type="ORF">HMPREF1218_1547</name>
</gene>
<proteinExistence type="predicted"/>
<evidence type="ECO:0000313" key="1">
    <source>
        <dbReference type="EMBL" id="ERK00069.1"/>
    </source>
</evidence>
<dbReference type="AlphaFoldDB" id="U2MLG4"/>
<keyword evidence="2" id="KW-1185">Reference proteome</keyword>
<dbReference type="Proteomes" id="UP000016600">
    <property type="component" value="Unassembled WGS sequence"/>
</dbReference>
<sequence length="37" mass="4466">MREFETFFKENYARAYFLILRITHDAEVNKDIAGIRS</sequence>
<dbReference type="EMBL" id="AWET01000040">
    <property type="protein sequence ID" value="ERK00069.1"/>
    <property type="molecule type" value="Genomic_DNA"/>
</dbReference>
<accession>U2MLG4</accession>
<dbReference type="PATRIC" id="fig|1081904.3.peg.1766"/>
<name>U2MLG4_9BACT</name>
<comment type="caution">
    <text evidence="1">The sequence shown here is derived from an EMBL/GenBank/DDBJ whole genome shotgun (WGS) entry which is preliminary data.</text>
</comment>
<reference evidence="1 2" key="1">
    <citation type="submission" date="2013-08" db="EMBL/GenBank/DDBJ databases">
        <authorList>
            <person name="Durkin A.S."/>
            <person name="Haft D.R."/>
            <person name="McCorrison J."/>
            <person name="Torralba M."/>
            <person name="Gillis M."/>
            <person name="Haft D.H."/>
            <person name="Methe B."/>
            <person name="Sutton G."/>
            <person name="Nelson K.E."/>
        </authorList>
    </citation>
    <scope>NUCLEOTIDE SEQUENCE [LARGE SCALE GENOMIC DNA]</scope>
    <source>
        <strain evidence="1 2">F0068</strain>
    </source>
</reference>
<organism evidence="1 2">
    <name type="scientific">Hoylesella pleuritidis F0068</name>
    <dbReference type="NCBI Taxonomy" id="1081904"/>
    <lineage>
        <taxon>Bacteria</taxon>
        <taxon>Pseudomonadati</taxon>
        <taxon>Bacteroidota</taxon>
        <taxon>Bacteroidia</taxon>
        <taxon>Bacteroidales</taxon>
        <taxon>Prevotellaceae</taxon>
        <taxon>Hoylesella</taxon>
    </lineage>
</organism>